<dbReference type="EMBL" id="QHHU01000089">
    <property type="protein sequence ID" value="RSM36239.1"/>
    <property type="molecule type" value="Genomic_DNA"/>
</dbReference>
<dbReference type="RefSeq" id="WP_051183937.1">
    <property type="nucleotide sequence ID" value="NZ_QHHU01000089.1"/>
</dbReference>
<evidence type="ECO:0000313" key="2">
    <source>
        <dbReference type="Proteomes" id="UP000286716"/>
    </source>
</evidence>
<evidence type="ECO:0000313" key="1">
    <source>
        <dbReference type="EMBL" id="RSM36239.1"/>
    </source>
</evidence>
<accession>A0A428VZJ4</accession>
<dbReference type="OrthoDB" id="3541931at2"/>
<proteinExistence type="predicted"/>
<organism evidence="1 2">
    <name type="scientific">Amycolatopsis balhimycina DSM 5908</name>
    <dbReference type="NCBI Taxonomy" id="1081091"/>
    <lineage>
        <taxon>Bacteria</taxon>
        <taxon>Bacillati</taxon>
        <taxon>Actinomycetota</taxon>
        <taxon>Actinomycetes</taxon>
        <taxon>Pseudonocardiales</taxon>
        <taxon>Pseudonocardiaceae</taxon>
        <taxon>Amycolatopsis</taxon>
    </lineage>
</organism>
<gene>
    <name evidence="1" type="ORF">DMA12_41135</name>
</gene>
<sequence>MTEQRSRPILWIAGALVAAGAVLAVVLTAGGGVPGATAAAPAPTTIGAEWRSFRADVTGIRPGPDLNSLFVEVALPGKDPGCVREPRIEQLVEAKTDIRADVVYSTRPAAGGCQDKVPAELRLSTSDPVADRTVILNADAANAWHKLGAGWGHCDRQGTCAPPADHCDPAWIGAAVSAVGAESTGTTRVCDPGWLVLDLLMRQTEPPSRSVFRWSDGGWTAFAQVKSAGCAEIQAAEKKFPVALCKALPAPA</sequence>
<protein>
    <submittedName>
        <fullName evidence="1">Uncharacterized protein</fullName>
    </submittedName>
</protein>
<comment type="caution">
    <text evidence="1">The sequence shown here is derived from an EMBL/GenBank/DDBJ whole genome shotgun (WGS) entry which is preliminary data.</text>
</comment>
<name>A0A428VZJ4_AMYBA</name>
<dbReference type="AlphaFoldDB" id="A0A428VZJ4"/>
<keyword evidence="2" id="KW-1185">Reference proteome</keyword>
<dbReference type="Proteomes" id="UP000286716">
    <property type="component" value="Unassembled WGS sequence"/>
</dbReference>
<reference evidence="1 2" key="1">
    <citation type="submission" date="2018-05" db="EMBL/GenBank/DDBJ databases">
        <title>Evolution of GPA BGCs.</title>
        <authorList>
            <person name="Waglechner N."/>
            <person name="Wright G.D."/>
        </authorList>
    </citation>
    <scope>NUCLEOTIDE SEQUENCE [LARGE SCALE GENOMIC DNA]</scope>
    <source>
        <strain evidence="1 2">DSM 5908</strain>
    </source>
</reference>